<evidence type="ECO:0000256" key="1">
    <source>
        <dbReference type="SAM" id="MobiDB-lite"/>
    </source>
</evidence>
<reference evidence="3" key="1">
    <citation type="submission" date="2020-03" db="EMBL/GenBank/DDBJ databases">
        <title>Draft Genome Sequence of Cylindrodendrum hubeiense.</title>
        <authorList>
            <person name="Buettner E."/>
            <person name="Kellner H."/>
        </authorList>
    </citation>
    <scope>NUCLEOTIDE SEQUENCE</scope>
    <source>
        <strain evidence="3">IHI 201604</strain>
    </source>
</reference>
<proteinExistence type="predicted"/>
<name>A0A9P5L9K4_9HYPO</name>
<accession>A0A9P5L9K4</accession>
<keyword evidence="2" id="KW-0472">Membrane</keyword>
<organism evidence="3 4">
    <name type="scientific">Cylindrodendrum hubeiense</name>
    <dbReference type="NCBI Taxonomy" id="595255"/>
    <lineage>
        <taxon>Eukaryota</taxon>
        <taxon>Fungi</taxon>
        <taxon>Dikarya</taxon>
        <taxon>Ascomycota</taxon>
        <taxon>Pezizomycotina</taxon>
        <taxon>Sordariomycetes</taxon>
        <taxon>Hypocreomycetidae</taxon>
        <taxon>Hypocreales</taxon>
        <taxon>Nectriaceae</taxon>
        <taxon>Cylindrodendrum</taxon>
    </lineage>
</organism>
<protein>
    <submittedName>
        <fullName evidence="3">Uncharacterized protein</fullName>
    </submittedName>
</protein>
<keyword evidence="2" id="KW-1133">Transmembrane helix</keyword>
<dbReference type="EMBL" id="JAANBB010000074">
    <property type="protein sequence ID" value="KAF7551634.1"/>
    <property type="molecule type" value="Genomic_DNA"/>
</dbReference>
<feature type="region of interest" description="Disordered" evidence="1">
    <location>
        <begin position="1"/>
        <end position="42"/>
    </location>
</feature>
<evidence type="ECO:0000313" key="3">
    <source>
        <dbReference type="EMBL" id="KAF7551634.1"/>
    </source>
</evidence>
<dbReference type="AlphaFoldDB" id="A0A9P5L9K4"/>
<feature type="transmembrane region" description="Helical" evidence="2">
    <location>
        <begin position="59"/>
        <end position="85"/>
    </location>
</feature>
<evidence type="ECO:0000313" key="4">
    <source>
        <dbReference type="Proteomes" id="UP000722485"/>
    </source>
</evidence>
<gene>
    <name evidence="3" type="ORF">G7Z17_g4869</name>
</gene>
<evidence type="ECO:0000256" key="2">
    <source>
        <dbReference type="SAM" id="Phobius"/>
    </source>
</evidence>
<sequence>MSPCHVHLASNDQPGIVGGKDGADDMEEQGHSGHNTEPPSCTIPVDPRFNSLITHRRKLAVCVAICSGLLVIGAIVAIGVVVAVWKNDQKRR</sequence>
<comment type="caution">
    <text evidence="3">The sequence shown here is derived from an EMBL/GenBank/DDBJ whole genome shotgun (WGS) entry which is preliminary data.</text>
</comment>
<keyword evidence="4" id="KW-1185">Reference proteome</keyword>
<dbReference type="Proteomes" id="UP000722485">
    <property type="component" value="Unassembled WGS sequence"/>
</dbReference>
<keyword evidence="2" id="KW-0812">Transmembrane</keyword>